<dbReference type="EMBL" id="SJZJ01000006">
    <property type="protein sequence ID" value="TCJ30019.1"/>
    <property type="molecule type" value="Genomic_DNA"/>
</dbReference>
<feature type="transmembrane region" description="Helical" evidence="1">
    <location>
        <begin position="380"/>
        <end position="400"/>
    </location>
</feature>
<evidence type="ECO:0000259" key="2">
    <source>
        <dbReference type="Pfam" id="PF01757"/>
    </source>
</evidence>
<dbReference type="GO" id="GO:0016747">
    <property type="term" value="F:acyltransferase activity, transferring groups other than amino-acyl groups"/>
    <property type="evidence" value="ECO:0007669"/>
    <property type="project" value="InterPro"/>
</dbReference>
<feature type="transmembrane region" description="Helical" evidence="1">
    <location>
        <begin position="301"/>
        <end position="319"/>
    </location>
</feature>
<sequence length="411" mass="44580">MTTADPVEVPARAGHYLGGLEGIRGLACLGVISAHSWMHWAPDTTPGGLAQSMALGLVLFFAMSGLLISLPFIRDVARGERRTDVRRFALRRIARVFPGYVAIFLVSSFVLQSVYLGNAVVVGREASDAGAGMMTDPVDLLANLTLVHTFFPATIQTGINPSWSLTSELCFYALLPLLLLPLVRWGGGFRRRAFWLAALPGLLFVVVGLVARLVAEEWWRHTPGMSALTAEFGPNGIAVLTRSMLAIADNFGVGMLVAVVFVWMERGHLAWLTRRRILLLGTPVAAVGGVLTLWSADRHPWFVTAAMGLTAGVMLLVLVEPTARRTSSRIVRVFSVRSLEHVGTISLSAYLWHYPVLLLVSRIDAHVPLIGGDGPVTMVWAPAVVATGSILLGTLSYRLVEKPAMDWSGRR</sequence>
<dbReference type="Proteomes" id="UP000295453">
    <property type="component" value="Unassembled WGS sequence"/>
</dbReference>
<feature type="transmembrane region" description="Helical" evidence="1">
    <location>
        <begin position="53"/>
        <end position="73"/>
    </location>
</feature>
<dbReference type="InterPro" id="IPR002656">
    <property type="entry name" value="Acyl_transf_3_dom"/>
</dbReference>
<gene>
    <name evidence="3" type="ORF">EPD65_05380</name>
</gene>
<feature type="transmembrane region" description="Helical" evidence="1">
    <location>
        <begin position="163"/>
        <end position="182"/>
    </location>
</feature>
<dbReference type="AlphaFoldDB" id="A0A4R1CFW7"/>
<dbReference type="OrthoDB" id="3404679at2"/>
<organism evidence="3 4">
    <name type="scientific">Nocardioides jejuensis</name>
    <dbReference type="NCBI Taxonomy" id="2502782"/>
    <lineage>
        <taxon>Bacteria</taxon>
        <taxon>Bacillati</taxon>
        <taxon>Actinomycetota</taxon>
        <taxon>Actinomycetes</taxon>
        <taxon>Propionibacteriales</taxon>
        <taxon>Nocardioidaceae</taxon>
        <taxon>Nocardioides</taxon>
    </lineage>
</organism>
<dbReference type="GO" id="GO:0009103">
    <property type="term" value="P:lipopolysaccharide biosynthetic process"/>
    <property type="evidence" value="ECO:0007669"/>
    <property type="project" value="TreeGrafter"/>
</dbReference>
<dbReference type="GO" id="GO:0016020">
    <property type="term" value="C:membrane"/>
    <property type="evidence" value="ECO:0007669"/>
    <property type="project" value="TreeGrafter"/>
</dbReference>
<dbReference type="PANTHER" id="PTHR23028:SF53">
    <property type="entry name" value="ACYL_TRANSF_3 DOMAIN-CONTAINING PROTEIN"/>
    <property type="match status" value="1"/>
</dbReference>
<feature type="transmembrane region" description="Helical" evidence="1">
    <location>
        <begin position="276"/>
        <end position="295"/>
    </location>
</feature>
<dbReference type="PANTHER" id="PTHR23028">
    <property type="entry name" value="ACETYLTRANSFERASE"/>
    <property type="match status" value="1"/>
</dbReference>
<feature type="transmembrane region" description="Helical" evidence="1">
    <location>
        <begin position="194"/>
        <end position="215"/>
    </location>
</feature>
<dbReference type="Pfam" id="PF01757">
    <property type="entry name" value="Acyl_transf_3"/>
    <property type="match status" value="1"/>
</dbReference>
<evidence type="ECO:0000313" key="4">
    <source>
        <dbReference type="Proteomes" id="UP000295453"/>
    </source>
</evidence>
<keyword evidence="1" id="KW-0812">Transmembrane</keyword>
<dbReference type="InterPro" id="IPR050879">
    <property type="entry name" value="Acyltransferase_3"/>
</dbReference>
<evidence type="ECO:0000313" key="3">
    <source>
        <dbReference type="EMBL" id="TCJ30019.1"/>
    </source>
</evidence>
<evidence type="ECO:0000256" key="1">
    <source>
        <dbReference type="SAM" id="Phobius"/>
    </source>
</evidence>
<feature type="domain" description="Acyltransferase 3" evidence="2">
    <location>
        <begin position="19"/>
        <end position="393"/>
    </location>
</feature>
<keyword evidence="3" id="KW-0012">Acyltransferase</keyword>
<keyword evidence="1" id="KW-1133">Transmembrane helix</keyword>
<protein>
    <submittedName>
        <fullName evidence="3">Acyltransferase</fullName>
    </submittedName>
</protein>
<keyword evidence="1" id="KW-0472">Membrane</keyword>
<proteinExistence type="predicted"/>
<feature type="transmembrane region" description="Helical" evidence="1">
    <location>
        <begin position="339"/>
        <end position="360"/>
    </location>
</feature>
<name>A0A4R1CFW7_9ACTN</name>
<dbReference type="RefSeq" id="WP_131582143.1">
    <property type="nucleotide sequence ID" value="NZ_SJZJ01000006.1"/>
</dbReference>
<feature type="transmembrane region" description="Helical" evidence="1">
    <location>
        <begin position="93"/>
        <end position="115"/>
    </location>
</feature>
<feature type="transmembrane region" description="Helical" evidence="1">
    <location>
        <begin position="244"/>
        <end position="264"/>
    </location>
</feature>
<accession>A0A4R1CFW7</accession>
<keyword evidence="3" id="KW-0808">Transferase</keyword>
<reference evidence="3 4" key="1">
    <citation type="submission" date="2019-03" db="EMBL/GenBank/DDBJ databases">
        <authorList>
            <person name="Kim M.K.M."/>
        </authorList>
    </citation>
    <scope>NUCLEOTIDE SEQUENCE [LARGE SCALE GENOMIC DNA]</scope>
    <source>
        <strain evidence="3 4">18JY15-6</strain>
    </source>
</reference>
<keyword evidence="4" id="KW-1185">Reference proteome</keyword>
<comment type="caution">
    <text evidence="3">The sequence shown here is derived from an EMBL/GenBank/DDBJ whole genome shotgun (WGS) entry which is preliminary data.</text>
</comment>